<dbReference type="RefSeq" id="WP_051483890.1">
    <property type="nucleotide sequence ID" value="NZ_HG917869.1"/>
</dbReference>
<evidence type="ECO:0000313" key="1">
    <source>
        <dbReference type="EMBL" id="CDM70157.1"/>
    </source>
</evidence>
<name>W6S6X7_9CLOT</name>
<dbReference type="AlphaFoldDB" id="W6S6X7"/>
<dbReference type="PATRIC" id="fig|1216932.3.peg.3008"/>
<protein>
    <submittedName>
        <fullName evidence="1">Uncharacterized protein</fullName>
    </submittedName>
</protein>
<reference evidence="1 2" key="1">
    <citation type="submission" date="2013-11" db="EMBL/GenBank/DDBJ databases">
        <title>Complete genome sequence of Clostridum sp. M2/40.</title>
        <authorList>
            <person name="Wibberg D."/>
            <person name="Puehler A."/>
            <person name="Schlueter A."/>
        </authorList>
    </citation>
    <scope>NUCLEOTIDE SEQUENCE [LARGE SCALE GENOMIC DNA]</scope>
    <source>
        <strain evidence="2">M2/40</strain>
    </source>
</reference>
<dbReference type="Proteomes" id="UP000019426">
    <property type="component" value="Chromosome M2/40_rep2"/>
</dbReference>
<proteinExistence type="predicted"/>
<dbReference type="KEGG" id="clt:CM240_3040"/>
<keyword evidence="2" id="KW-1185">Reference proteome</keyword>
<organism evidence="1 2">
    <name type="scientific">Clostridium bornimense</name>
    <dbReference type="NCBI Taxonomy" id="1216932"/>
    <lineage>
        <taxon>Bacteria</taxon>
        <taxon>Bacillati</taxon>
        <taxon>Bacillota</taxon>
        <taxon>Clostridia</taxon>
        <taxon>Eubacteriales</taxon>
        <taxon>Clostridiaceae</taxon>
        <taxon>Clostridium</taxon>
    </lineage>
</organism>
<evidence type="ECO:0000313" key="2">
    <source>
        <dbReference type="Proteomes" id="UP000019426"/>
    </source>
</evidence>
<dbReference type="HOGENOM" id="CLU_1634649_0_0_9"/>
<dbReference type="OrthoDB" id="2860352at2"/>
<dbReference type="STRING" id="1216932.CM240_3040"/>
<sequence length="182" mass="20966">MDYYNYFLDFEKFIIDGDLKGAEDFALKTSKDLGLSDRLLKTINNINLSNYEKSIEEAIPEAIEVAKEFNAKAIYFDYDIDNDWDSYLFICSDYNSVEDGNEDWSTKWVASINTVSLFDYADIFLKEANQDFFEGNHDTAILLILIAKTNILFAKAALKYKDCGFKICIGYHDQDIATRIVE</sequence>
<accession>W6S6X7</accession>
<dbReference type="EMBL" id="HG917869">
    <property type="protein sequence ID" value="CDM70157.1"/>
    <property type="molecule type" value="Genomic_DNA"/>
</dbReference>
<gene>
    <name evidence="1" type="ORF">CM240_3040</name>
</gene>
<dbReference type="eggNOG" id="COG4886">
    <property type="taxonomic scope" value="Bacteria"/>
</dbReference>